<feature type="region of interest" description="Disordered" evidence="4">
    <location>
        <begin position="1"/>
        <end position="127"/>
    </location>
</feature>
<protein>
    <submittedName>
        <fullName evidence="5">Uncharacterized protein</fullName>
    </submittedName>
</protein>
<dbReference type="InterPro" id="IPR031632">
    <property type="entry name" value="SVIP"/>
</dbReference>
<evidence type="ECO:0000256" key="2">
    <source>
        <dbReference type="ARBA" id="ARBA00023139"/>
    </source>
</evidence>
<feature type="compositionally biased region" description="Polar residues" evidence="4">
    <location>
        <begin position="96"/>
        <end position="106"/>
    </location>
</feature>
<feature type="compositionally biased region" description="Polar residues" evidence="4">
    <location>
        <begin position="19"/>
        <end position="28"/>
    </location>
</feature>
<evidence type="ECO:0000313" key="6">
    <source>
        <dbReference type="Proteomes" id="UP000799441"/>
    </source>
</evidence>
<comment type="caution">
    <text evidence="5">The sequence shown here is derived from an EMBL/GenBank/DDBJ whole genome shotgun (WGS) entry which is preliminary data.</text>
</comment>
<dbReference type="OrthoDB" id="5415072at2759"/>
<feature type="compositionally biased region" description="Low complexity" evidence="4">
    <location>
        <begin position="41"/>
        <end position="60"/>
    </location>
</feature>
<sequence>MGNCCGKESGNFQGEGRSLGSTPANAPAQQPGGRASVPSPRTSGGRTLGGTTAPATTAQGSPSPRDAAARAAEERAKATHSSQSKGKLGRQLEAQRGQTQTETLAQNARENVAARDADAASQARNWN</sequence>
<organism evidence="5 6">
    <name type="scientific">Polychaeton citri CBS 116435</name>
    <dbReference type="NCBI Taxonomy" id="1314669"/>
    <lineage>
        <taxon>Eukaryota</taxon>
        <taxon>Fungi</taxon>
        <taxon>Dikarya</taxon>
        <taxon>Ascomycota</taxon>
        <taxon>Pezizomycotina</taxon>
        <taxon>Dothideomycetes</taxon>
        <taxon>Dothideomycetidae</taxon>
        <taxon>Capnodiales</taxon>
        <taxon>Capnodiaceae</taxon>
        <taxon>Polychaeton</taxon>
    </lineage>
</organism>
<keyword evidence="3" id="KW-0449">Lipoprotein</keyword>
<dbReference type="AlphaFoldDB" id="A0A9P4UKQ7"/>
<keyword evidence="6" id="KW-1185">Reference proteome</keyword>
<evidence type="ECO:0000256" key="1">
    <source>
        <dbReference type="ARBA" id="ARBA00022707"/>
    </source>
</evidence>
<evidence type="ECO:0000256" key="4">
    <source>
        <dbReference type="SAM" id="MobiDB-lite"/>
    </source>
</evidence>
<keyword evidence="2" id="KW-0564">Palmitate</keyword>
<gene>
    <name evidence="5" type="ORF">K431DRAFT_288331</name>
</gene>
<name>A0A9P4UKQ7_9PEZI</name>
<accession>A0A9P4UKQ7</accession>
<dbReference type="Pfam" id="PF15811">
    <property type="entry name" value="SVIP"/>
    <property type="match status" value="1"/>
</dbReference>
<keyword evidence="1" id="KW-0519">Myristate</keyword>
<evidence type="ECO:0000313" key="5">
    <source>
        <dbReference type="EMBL" id="KAF2717719.1"/>
    </source>
</evidence>
<feature type="compositionally biased region" description="Basic and acidic residues" evidence="4">
    <location>
        <begin position="67"/>
        <end position="77"/>
    </location>
</feature>
<reference evidence="5" key="1">
    <citation type="journal article" date="2020" name="Stud. Mycol.">
        <title>101 Dothideomycetes genomes: a test case for predicting lifestyles and emergence of pathogens.</title>
        <authorList>
            <person name="Haridas S."/>
            <person name="Albert R."/>
            <person name="Binder M."/>
            <person name="Bloem J."/>
            <person name="Labutti K."/>
            <person name="Salamov A."/>
            <person name="Andreopoulos B."/>
            <person name="Baker S."/>
            <person name="Barry K."/>
            <person name="Bills G."/>
            <person name="Bluhm B."/>
            <person name="Cannon C."/>
            <person name="Castanera R."/>
            <person name="Culley D."/>
            <person name="Daum C."/>
            <person name="Ezra D."/>
            <person name="Gonzalez J."/>
            <person name="Henrissat B."/>
            <person name="Kuo A."/>
            <person name="Liang C."/>
            <person name="Lipzen A."/>
            <person name="Lutzoni F."/>
            <person name="Magnuson J."/>
            <person name="Mondo S."/>
            <person name="Nolan M."/>
            <person name="Ohm R."/>
            <person name="Pangilinan J."/>
            <person name="Park H.-J."/>
            <person name="Ramirez L."/>
            <person name="Alfaro M."/>
            <person name="Sun H."/>
            <person name="Tritt A."/>
            <person name="Yoshinaga Y."/>
            <person name="Zwiers L.-H."/>
            <person name="Turgeon B."/>
            <person name="Goodwin S."/>
            <person name="Spatafora J."/>
            <person name="Crous P."/>
            <person name="Grigoriev I."/>
        </authorList>
    </citation>
    <scope>NUCLEOTIDE SEQUENCE</scope>
    <source>
        <strain evidence="5">CBS 116435</strain>
    </source>
</reference>
<dbReference type="EMBL" id="MU003838">
    <property type="protein sequence ID" value="KAF2717719.1"/>
    <property type="molecule type" value="Genomic_DNA"/>
</dbReference>
<proteinExistence type="predicted"/>
<dbReference type="Proteomes" id="UP000799441">
    <property type="component" value="Unassembled WGS sequence"/>
</dbReference>
<evidence type="ECO:0000256" key="3">
    <source>
        <dbReference type="ARBA" id="ARBA00023288"/>
    </source>
</evidence>